<name>A0A7T8GW25_CALRO</name>
<reference evidence="2" key="1">
    <citation type="submission" date="2021-01" db="EMBL/GenBank/DDBJ databases">
        <title>Caligus Genome Assembly.</title>
        <authorList>
            <person name="Gallardo-Escarate C."/>
        </authorList>
    </citation>
    <scope>NUCLEOTIDE SEQUENCE [LARGE SCALE GENOMIC DNA]</scope>
</reference>
<dbReference type="AlphaFoldDB" id="A0A7T8GW25"/>
<organism evidence="1 2">
    <name type="scientific">Caligus rogercresseyi</name>
    <name type="common">Sea louse</name>
    <dbReference type="NCBI Taxonomy" id="217165"/>
    <lineage>
        <taxon>Eukaryota</taxon>
        <taxon>Metazoa</taxon>
        <taxon>Ecdysozoa</taxon>
        <taxon>Arthropoda</taxon>
        <taxon>Crustacea</taxon>
        <taxon>Multicrustacea</taxon>
        <taxon>Hexanauplia</taxon>
        <taxon>Copepoda</taxon>
        <taxon>Siphonostomatoida</taxon>
        <taxon>Caligidae</taxon>
        <taxon>Caligus</taxon>
    </lineage>
</organism>
<protein>
    <submittedName>
        <fullName evidence="1">Uncharacterized protein</fullName>
    </submittedName>
</protein>
<evidence type="ECO:0000313" key="2">
    <source>
        <dbReference type="Proteomes" id="UP000595437"/>
    </source>
</evidence>
<evidence type="ECO:0000313" key="1">
    <source>
        <dbReference type="EMBL" id="QQP38767.1"/>
    </source>
</evidence>
<dbReference type="EMBL" id="CP045902">
    <property type="protein sequence ID" value="QQP38767.1"/>
    <property type="molecule type" value="Genomic_DNA"/>
</dbReference>
<accession>A0A7T8GW25</accession>
<sequence>MISKVLNCSNQSKVEISSFLDVLINKNNHFFGEKETKRVKISMLVTASLTTAASSR</sequence>
<gene>
    <name evidence="1" type="ORF">FKW44_019442</name>
</gene>
<dbReference type="Proteomes" id="UP000595437">
    <property type="component" value="Chromosome 13"/>
</dbReference>
<feature type="non-terminal residue" evidence="1">
    <location>
        <position position="56"/>
    </location>
</feature>
<keyword evidence="2" id="KW-1185">Reference proteome</keyword>
<proteinExistence type="predicted"/>